<evidence type="ECO:0000256" key="7">
    <source>
        <dbReference type="ARBA" id="ARBA00023128"/>
    </source>
</evidence>
<dbReference type="PANTHER" id="PTHR45624">
    <property type="entry name" value="MITOCHONDRIAL BASIC AMINO ACIDS TRANSPORTER-RELATED"/>
    <property type="match status" value="1"/>
</dbReference>
<dbReference type="GO" id="GO:0000064">
    <property type="term" value="F:L-ornithine transmembrane transporter activity"/>
    <property type="evidence" value="ECO:0007669"/>
    <property type="project" value="TreeGrafter"/>
</dbReference>
<dbReference type="Gene3D" id="1.50.40.10">
    <property type="entry name" value="Mitochondrial carrier domain"/>
    <property type="match status" value="1"/>
</dbReference>
<dbReference type="AlphaFoldDB" id="A0A165AJW9"/>
<evidence type="ECO:0008006" key="11">
    <source>
        <dbReference type="Google" id="ProtNLM"/>
    </source>
</evidence>
<proteinExistence type="inferred from homology"/>
<dbReference type="SUPFAM" id="SSF103506">
    <property type="entry name" value="Mitochondrial carrier"/>
    <property type="match status" value="1"/>
</dbReference>
<accession>A0A165AJW9</accession>
<gene>
    <name evidence="9" type="ORF">SISNIDRAFT_447975</name>
</gene>
<dbReference type="OrthoDB" id="3364892at2759"/>
<name>A0A165AJW9_9AGAM</name>
<evidence type="ECO:0000256" key="4">
    <source>
        <dbReference type="ARBA" id="ARBA00022692"/>
    </source>
</evidence>
<sequence length="363" mass="39772">MPNASEREVQVQGQPNSLYTALGTTMTRALALYMSRPMRLFRPTKVSGWTLLKASAANEGSSLSLPFVTSVIKQRGLITIPRHFIPPIILNTLLGTVLWTTYSGTEALLGDTSLRSSTASAALAGGVAGGAQALIAAPAENLRLVLEGNRPHSRWSSAWKEVFRGSNPSPNRAEAREFRRWMDEVKSMAGRGWNGWGWGCAKDVAGFATFFAVFDISRRWSTYFADLASASATNLRLREGQYVTRTTRKHVWHAVHGGSLVTGGVLAGLCYEVITRPFDVIRKATRVHALTQSSDQVRPALLPFIAHHIRSEGVVSLFRTNDAIHLHEPGVRIRAALRMLGRVGPWGIAFLIWETFGPQAAVD</sequence>
<evidence type="ECO:0000256" key="1">
    <source>
        <dbReference type="ARBA" id="ARBA00004225"/>
    </source>
</evidence>
<evidence type="ECO:0000313" key="9">
    <source>
        <dbReference type="EMBL" id="KZS99127.1"/>
    </source>
</evidence>
<dbReference type="EMBL" id="KV419394">
    <property type="protein sequence ID" value="KZS99127.1"/>
    <property type="molecule type" value="Genomic_DNA"/>
</dbReference>
<reference evidence="9 10" key="1">
    <citation type="journal article" date="2016" name="Mol. Biol. Evol.">
        <title>Comparative Genomics of Early-Diverging Mushroom-Forming Fungi Provides Insights into the Origins of Lignocellulose Decay Capabilities.</title>
        <authorList>
            <person name="Nagy L.G."/>
            <person name="Riley R."/>
            <person name="Tritt A."/>
            <person name="Adam C."/>
            <person name="Daum C."/>
            <person name="Floudas D."/>
            <person name="Sun H."/>
            <person name="Yadav J.S."/>
            <person name="Pangilinan J."/>
            <person name="Larsson K.H."/>
            <person name="Matsuura K."/>
            <person name="Barry K."/>
            <person name="Labutti K."/>
            <person name="Kuo R."/>
            <person name="Ohm R.A."/>
            <person name="Bhattacharya S.S."/>
            <person name="Shirouzu T."/>
            <person name="Yoshinaga Y."/>
            <person name="Martin F.M."/>
            <person name="Grigoriev I.V."/>
            <person name="Hibbett D.S."/>
        </authorList>
    </citation>
    <scope>NUCLEOTIDE SEQUENCE [LARGE SCALE GENOMIC DNA]</scope>
    <source>
        <strain evidence="9 10">HHB9708</strain>
    </source>
</reference>
<dbReference type="GO" id="GO:1990575">
    <property type="term" value="P:mitochondrial L-ornithine transmembrane transport"/>
    <property type="evidence" value="ECO:0007669"/>
    <property type="project" value="TreeGrafter"/>
</dbReference>
<evidence type="ECO:0000256" key="6">
    <source>
        <dbReference type="ARBA" id="ARBA00022989"/>
    </source>
</evidence>
<dbReference type="Proteomes" id="UP000076722">
    <property type="component" value="Unassembled WGS sequence"/>
</dbReference>
<evidence type="ECO:0000256" key="3">
    <source>
        <dbReference type="ARBA" id="ARBA00022448"/>
    </source>
</evidence>
<dbReference type="GO" id="GO:0031966">
    <property type="term" value="C:mitochondrial membrane"/>
    <property type="evidence" value="ECO:0007669"/>
    <property type="project" value="UniProtKB-SubCell"/>
</dbReference>
<evidence type="ECO:0000256" key="5">
    <source>
        <dbReference type="ARBA" id="ARBA00022737"/>
    </source>
</evidence>
<keyword evidence="3" id="KW-0813">Transport</keyword>
<dbReference type="InterPro" id="IPR023395">
    <property type="entry name" value="MCP_dom_sf"/>
</dbReference>
<keyword evidence="10" id="KW-1185">Reference proteome</keyword>
<comment type="similarity">
    <text evidence="2">Belongs to the mitochondrial carrier (TC 2.A.29) family.</text>
</comment>
<dbReference type="STRING" id="1314777.A0A165AJW9"/>
<evidence type="ECO:0000313" key="10">
    <source>
        <dbReference type="Proteomes" id="UP000076722"/>
    </source>
</evidence>
<keyword evidence="4" id="KW-0812">Transmembrane</keyword>
<protein>
    <recommendedName>
        <fullName evidence="11">Mitochondrial carrier</fullName>
    </recommendedName>
</protein>
<keyword evidence="5" id="KW-0677">Repeat</keyword>
<evidence type="ECO:0000256" key="8">
    <source>
        <dbReference type="ARBA" id="ARBA00023136"/>
    </source>
</evidence>
<keyword evidence="7" id="KW-0496">Mitochondrion</keyword>
<organism evidence="9 10">
    <name type="scientific">Sistotremastrum niveocremeum HHB9708</name>
    <dbReference type="NCBI Taxonomy" id="1314777"/>
    <lineage>
        <taxon>Eukaryota</taxon>
        <taxon>Fungi</taxon>
        <taxon>Dikarya</taxon>
        <taxon>Basidiomycota</taxon>
        <taxon>Agaricomycotina</taxon>
        <taxon>Agaricomycetes</taxon>
        <taxon>Sistotremastrales</taxon>
        <taxon>Sistotremastraceae</taxon>
        <taxon>Sertulicium</taxon>
        <taxon>Sertulicium niveocremeum</taxon>
    </lineage>
</organism>
<comment type="subcellular location">
    <subcellularLocation>
        <location evidence="1">Mitochondrion membrane</location>
        <topology evidence="1">Multi-pass membrane protein</topology>
    </subcellularLocation>
</comment>
<keyword evidence="8" id="KW-0472">Membrane</keyword>
<dbReference type="InterPro" id="IPR050567">
    <property type="entry name" value="Mitochondrial_Carrier"/>
</dbReference>
<dbReference type="PANTHER" id="PTHR45624:SF52">
    <property type="entry name" value="MITOCHONDRIAL CARRIER"/>
    <property type="match status" value="1"/>
</dbReference>
<evidence type="ECO:0000256" key="2">
    <source>
        <dbReference type="ARBA" id="ARBA00006375"/>
    </source>
</evidence>
<keyword evidence="6" id="KW-1133">Transmembrane helix</keyword>